<feature type="compositionally biased region" description="Acidic residues" evidence="2">
    <location>
        <begin position="596"/>
        <end position="610"/>
    </location>
</feature>
<dbReference type="PANTHER" id="PTHR21531">
    <property type="entry name" value="LOW-TEMPERATURE VIABILITY PROTEIN LTV1-RELATED"/>
    <property type="match status" value="1"/>
</dbReference>
<feature type="compositionally biased region" description="Basic and acidic residues" evidence="2">
    <location>
        <begin position="406"/>
        <end position="421"/>
    </location>
</feature>
<protein>
    <submittedName>
        <fullName evidence="3">Uncharacterized protein</fullName>
    </submittedName>
</protein>
<evidence type="ECO:0000313" key="3">
    <source>
        <dbReference type="EMBL" id="KAG0658759.1"/>
    </source>
</evidence>
<dbReference type="OrthoDB" id="5852896at2759"/>
<dbReference type="PANTHER" id="PTHR21531:SF0">
    <property type="entry name" value="PROTEIN LTV1 HOMOLOG"/>
    <property type="match status" value="1"/>
</dbReference>
<dbReference type="GO" id="GO:0030688">
    <property type="term" value="C:preribosome, small subunit precursor"/>
    <property type="evidence" value="ECO:0007669"/>
    <property type="project" value="TreeGrafter"/>
</dbReference>
<dbReference type="GO" id="GO:0000056">
    <property type="term" value="P:ribosomal small subunit export from nucleus"/>
    <property type="evidence" value="ECO:0007669"/>
    <property type="project" value="TreeGrafter"/>
</dbReference>
<evidence type="ECO:0000313" key="4">
    <source>
        <dbReference type="Proteomes" id="UP000777482"/>
    </source>
</evidence>
<organism evidence="3 4">
    <name type="scientific">Rhodotorula mucilaginosa</name>
    <name type="common">Yeast</name>
    <name type="synonym">Rhodotorula rubra</name>
    <dbReference type="NCBI Taxonomy" id="5537"/>
    <lineage>
        <taxon>Eukaryota</taxon>
        <taxon>Fungi</taxon>
        <taxon>Dikarya</taxon>
        <taxon>Basidiomycota</taxon>
        <taxon>Pucciniomycotina</taxon>
        <taxon>Microbotryomycetes</taxon>
        <taxon>Sporidiobolales</taxon>
        <taxon>Sporidiobolaceae</taxon>
        <taxon>Rhodotorula</taxon>
    </lineage>
</organism>
<gene>
    <name evidence="3" type="ORF">C6P46_005623</name>
</gene>
<proteinExistence type="inferred from homology"/>
<feature type="region of interest" description="Disordered" evidence="2">
    <location>
        <begin position="582"/>
        <end position="687"/>
    </location>
</feature>
<dbReference type="Proteomes" id="UP000777482">
    <property type="component" value="Unassembled WGS sequence"/>
</dbReference>
<dbReference type="AlphaFoldDB" id="A0A9P6VXM6"/>
<dbReference type="GO" id="GO:0005829">
    <property type="term" value="C:cytosol"/>
    <property type="evidence" value="ECO:0007669"/>
    <property type="project" value="TreeGrafter"/>
</dbReference>
<dbReference type="GO" id="GO:0005634">
    <property type="term" value="C:nucleus"/>
    <property type="evidence" value="ECO:0007669"/>
    <property type="project" value="TreeGrafter"/>
</dbReference>
<dbReference type="Pfam" id="PF04180">
    <property type="entry name" value="LTV"/>
    <property type="match status" value="1"/>
</dbReference>
<feature type="region of interest" description="Disordered" evidence="2">
    <location>
        <begin position="389"/>
        <end position="433"/>
    </location>
</feature>
<dbReference type="EMBL" id="PUHQ01000062">
    <property type="protein sequence ID" value="KAG0658759.1"/>
    <property type="molecule type" value="Genomic_DNA"/>
</dbReference>
<comment type="similarity">
    <text evidence="1">Belongs to the LTV1 family.</text>
</comment>
<evidence type="ECO:0000256" key="2">
    <source>
        <dbReference type="SAM" id="MobiDB-lite"/>
    </source>
</evidence>
<accession>A0A9P6VXM6</accession>
<reference evidence="3 4" key="1">
    <citation type="submission" date="2020-11" db="EMBL/GenBank/DDBJ databases">
        <title>Kefir isolates.</title>
        <authorList>
            <person name="Marcisauskas S."/>
            <person name="Kim Y."/>
            <person name="Blasche S."/>
        </authorList>
    </citation>
    <scope>NUCLEOTIDE SEQUENCE [LARGE SCALE GENOMIC DNA]</scope>
    <source>
        <strain evidence="3 4">KR</strain>
    </source>
</reference>
<feature type="region of interest" description="Disordered" evidence="2">
    <location>
        <begin position="343"/>
        <end position="369"/>
    </location>
</feature>
<feature type="region of interest" description="Disordered" evidence="2">
    <location>
        <begin position="316"/>
        <end position="335"/>
    </location>
</feature>
<name>A0A9P6VXM6_RHOMI</name>
<dbReference type="InterPro" id="IPR007307">
    <property type="entry name" value="Ltv1"/>
</dbReference>
<keyword evidence="4" id="KW-1185">Reference proteome</keyword>
<dbReference type="GO" id="GO:0042274">
    <property type="term" value="P:ribosomal small subunit biogenesis"/>
    <property type="evidence" value="ECO:0007669"/>
    <property type="project" value="InterPro"/>
</dbReference>
<comment type="caution">
    <text evidence="3">The sequence shown here is derived from an EMBL/GenBank/DDBJ whole genome shotgun (WGS) entry which is preliminary data.</text>
</comment>
<feature type="compositionally biased region" description="Low complexity" evidence="2">
    <location>
        <begin position="356"/>
        <end position="369"/>
    </location>
</feature>
<feature type="compositionally biased region" description="Basic and acidic residues" evidence="2">
    <location>
        <begin position="611"/>
        <end position="650"/>
    </location>
</feature>
<sequence length="687" mass="75247">MAPSLWRRPGTKTYTLVHRSQRDPLINDPNATDRVLKLVDKSNRVRARVLVTGLCGGQADVRVRGQKHRDGATSYAGDEEDEDARAAVALDLDDADDAKLAQGDAAAYGIFYDDADDYDYLQHLRPVGGDGATKQGAVGDAFFVEAPDSKNQKGGGKGGKGKAKDALAGFELSEAALARHEAGRTTAATPFEMPEDVLPSHPLDEVSYAELTTSRVEPGGLRPELDPSIREVLEALDDDAYAEGEEDDEDAFWDGVLSGGQVGGVEEQEWEDDEEGANEVPELVVAAQQGVENLAIRDDDDAEEGSWAAVKHFKAANGGGANVGSDDEEDYASEGGDTIADLRSTLAKTKRPVRKASGSAMGSAFSMSSSSMFRNDGLRTLDDRFDQIEKMYEEDSDDSWGGPGSDAEHEHGSDCEHDHGHGAAPASAEPQGEQRAALEAILDDFLQKYEVIGGKYRPQLEGTGDDKVSRLDRLRNELANLNLDAGEDEEAVARRTEKERILAIVERQYDEEANRTRKGGKDNRIQGVTIIEDNYRDRWDCETVLSTYSNLSNHPRMLRLRDVRGPKPAKITIDPKTGFPLVDGKSVLEPRGGDDTIMEEEDEEEEEEEEFVIREVIKRPRTETAEEKKARKAAVKAERAVRREEKKGTKEAFNSETKRQKRVQGRRVADGGAADIKSGMEGVRRLA</sequence>
<evidence type="ECO:0000256" key="1">
    <source>
        <dbReference type="ARBA" id="ARBA00009078"/>
    </source>
</evidence>